<sequence>MTAVSKLGRPLCHGVRVVLSGPRTLTQHLPMQQLETWSPLPSSSGLSLNLQAVDRCPTFVQKRYLHKDDIRTKDPESGLPIIHPKKGLLVYTGSLSSNLTRVKMVSMSTSMISVFVQPFVISAAKDDMMMKAGILGTISTLVFCTPALLHFVAKKYITDIYYNEDTKVFTLARKTFFLRRKEVEYKAEDVKIPFHGGFLVNHVIKGTNYFIDVASFRSKDIYKHMVGYDSPMTEEIKILSSDVTAPKKEMSKKKFGLFEDEDETVKNQHLEPDANKKIALMRDEPQKTRVQTAMPPKPSMLGNPVLLDDDDDDCGTTKAAEKQKTKIKQ</sequence>
<dbReference type="GO" id="GO:0031966">
    <property type="term" value="C:mitochondrial membrane"/>
    <property type="evidence" value="ECO:0007669"/>
    <property type="project" value="TreeGrafter"/>
</dbReference>
<keyword evidence="3" id="KW-0812">Transmembrane</keyword>
<dbReference type="GO" id="GO:0033615">
    <property type="term" value="P:mitochondrial proton-transporting ATP synthase complex assembly"/>
    <property type="evidence" value="ECO:0007669"/>
    <property type="project" value="TreeGrafter"/>
</dbReference>
<reference evidence="4" key="1">
    <citation type="journal article" date="2019" name="bioRxiv">
        <title>The Genome of the Zebra Mussel, Dreissena polymorpha: A Resource for Invasive Species Research.</title>
        <authorList>
            <person name="McCartney M.A."/>
            <person name="Auch B."/>
            <person name="Kono T."/>
            <person name="Mallez S."/>
            <person name="Zhang Y."/>
            <person name="Obille A."/>
            <person name="Becker A."/>
            <person name="Abrahante J.E."/>
            <person name="Garbe J."/>
            <person name="Badalamenti J.P."/>
            <person name="Herman A."/>
            <person name="Mangelson H."/>
            <person name="Liachko I."/>
            <person name="Sullivan S."/>
            <person name="Sone E.D."/>
            <person name="Koren S."/>
            <person name="Silverstein K.A.T."/>
            <person name="Beckman K.B."/>
            <person name="Gohl D.M."/>
        </authorList>
    </citation>
    <scope>NUCLEOTIDE SEQUENCE</scope>
    <source>
        <strain evidence="4">Duluth1</strain>
        <tissue evidence="4">Whole animal</tissue>
    </source>
</reference>
<evidence type="ECO:0008006" key="6">
    <source>
        <dbReference type="Google" id="ProtNLM"/>
    </source>
</evidence>
<evidence type="ECO:0000256" key="1">
    <source>
        <dbReference type="ARBA" id="ARBA00005280"/>
    </source>
</evidence>
<accession>A0A9D4IC06</accession>
<comment type="caution">
    <text evidence="4">The sequence shown here is derived from an EMBL/GenBank/DDBJ whole genome shotgun (WGS) entry which is preliminary data.</text>
</comment>
<protein>
    <recommendedName>
        <fullName evidence="6">Transmembrane protein 70</fullName>
    </recommendedName>
</protein>
<organism evidence="4 5">
    <name type="scientific">Dreissena polymorpha</name>
    <name type="common">Zebra mussel</name>
    <name type="synonym">Mytilus polymorpha</name>
    <dbReference type="NCBI Taxonomy" id="45954"/>
    <lineage>
        <taxon>Eukaryota</taxon>
        <taxon>Metazoa</taxon>
        <taxon>Spiralia</taxon>
        <taxon>Lophotrochozoa</taxon>
        <taxon>Mollusca</taxon>
        <taxon>Bivalvia</taxon>
        <taxon>Autobranchia</taxon>
        <taxon>Heteroconchia</taxon>
        <taxon>Euheterodonta</taxon>
        <taxon>Imparidentia</taxon>
        <taxon>Neoheterodontei</taxon>
        <taxon>Myida</taxon>
        <taxon>Dreissenoidea</taxon>
        <taxon>Dreissenidae</taxon>
        <taxon>Dreissena</taxon>
    </lineage>
</organism>
<feature type="region of interest" description="Disordered" evidence="2">
    <location>
        <begin position="285"/>
        <end position="329"/>
    </location>
</feature>
<dbReference type="AlphaFoldDB" id="A0A9D4IC06"/>
<keyword evidence="3" id="KW-1133">Transmembrane helix</keyword>
<gene>
    <name evidence="4" type="ORF">DPMN_169442</name>
</gene>
<dbReference type="EMBL" id="JAIWYP010000009">
    <property type="protein sequence ID" value="KAH3768230.1"/>
    <property type="molecule type" value="Genomic_DNA"/>
</dbReference>
<dbReference type="PANTHER" id="PTHR13281:SF0">
    <property type="entry name" value="TRANSMEMBRANE PROTEIN 70, MITOCHONDRIAL"/>
    <property type="match status" value="1"/>
</dbReference>
<feature type="transmembrane region" description="Helical" evidence="3">
    <location>
        <begin position="133"/>
        <end position="153"/>
    </location>
</feature>
<dbReference type="PANTHER" id="PTHR13281">
    <property type="entry name" value="TRANSMEMBRANE PROTEIN 70, MITOCHONDRIAL"/>
    <property type="match status" value="1"/>
</dbReference>
<evidence type="ECO:0000313" key="5">
    <source>
        <dbReference type="Proteomes" id="UP000828390"/>
    </source>
</evidence>
<keyword evidence="5" id="KW-1185">Reference proteome</keyword>
<keyword evidence="3" id="KW-0472">Membrane</keyword>
<dbReference type="Proteomes" id="UP000828390">
    <property type="component" value="Unassembled WGS sequence"/>
</dbReference>
<dbReference type="InterPro" id="IPR009724">
    <property type="entry name" value="TMEM70"/>
</dbReference>
<dbReference type="InterPro" id="IPR045325">
    <property type="entry name" value="TMEM70/TMEM186/TMEM223"/>
</dbReference>
<feature type="compositionally biased region" description="Basic and acidic residues" evidence="2">
    <location>
        <begin position="319"/>
        <end position="329"/>
    </location>
</feature>
<evidence type="ECO:0000256" key="2">
    <source>
        <dbReference type="SAM" id="MobiDB-lite"/>
    </source>
</evidence>
<evidence type="ECO:0000256" key="3">
    <source>
        <dbReference type="SAM" id="Phobius"/>
    </source>
</evidence>
<dbReference type="OrthoDB" id="156886at2759"/>
<proteinExistence type="inferred from homology"/>
<reference evidence="4" key="2">
    <citation type="submission" date="2020-11" db="EMBL/GenBank/DDBJ databases">
        <authorList>
            <person name="McCartney M.A."/>
            <person name="Auch B."/>
            <person name="Kono T."/>
            <person name="Mallez S."/>
            <person name="Becker A."/>
            <person name="Gohl D.M."/>
            <person name="Silverstein K.A.T."/>
            <person name="Koren S."/>
            <person name="Bechman K.B."/>
            <person name="Herman A."/>
            <person name="Abrahante J.E."/>
            <person name="Garbe J."/>
        </authorList>
    </citation>
    <scope>NUCLEOTIDE SEQUENCE</scope>
    <source>
        <strain evidence="4">Duluth1</strain>
        <tissue evidence="4">Whole animal</tissue>
    </source>
</reference>
<feature type="transmembrane region" description="Helical" evidence="3">
    <location>
        <begin position="104"/>
        <end position="121"/>
    </location>
</feature>
<name>A0A9D4IC06_DREPO</name>
<comment type="similarity">
    <text evidence="1">Belongs to the TMEM70 family.</text>
</comment>
<dbReference type="Pfam" id="PF06979">
    <property type="entry name" value="TMEM70"/>
    <property type="match status" value="1"/>
</dbReference>
<evidence type="ECO:0000313" key="4">
    <source>
        <dbReference type="EMBL" id="KAH3768230.1"/>
    </source>
</evidence>